<dbReference type="HOGENOM" id="CLU_2023039_0_0_7"/>
<dbReference type="Proteomes" id="UP000009173">
    <property type="component" value="Chromosome"/>
</dbReference>
<name>A0A0H3A6R7_NITV4</name>
<dbReference type="EMBL" id="CP000527">
    <property type="protein sequence ID" value="ABM27715.1"/>
    <property type="molecule type" value="Genomic_DNA"/>
</dbReference>
<dbReference type="RefSeq" id="WP_010939826.1">
    <property type="nucleotide sequence ID" value="NC_008751.1"/>
</dbReference>
<sequence length="122" mass="13596">MSHFKETPQTPALTLDIGAARRERLDRILDTARELGRRVQPEEHLLRALDAWLDDTGKQLERLRRERERLAAATGDPIVMGPAPSSDEAGRPPCQAARDTQCHPGGQGTAIDLRPDRYPRPA</sequence>
<evidence type="ECO:0000313" key="2">
    <source>
        <dbReference type="EMBL" id="ABM27715.1"/>
    </source>
</evidence>
<reference evidence="3" key="1">
    <citation type="journal article" date="2009" name="Environ. Microbiol.">
        <title>Contribution of mobile genetic elements to Desulfovibrio vulgaris genome plasticity.</title>
        <authorList>
            <person name="Walker C.B."/>
            <person name="Stolyar S."/>
            <person name="Chivian D."/>
            <person name="Pinel N."/>
            <person name="Gabster J.A."/>
            <person name="Dehal P.S."/>
            <person name="He Z."/>
            <person name="Yang Z.K."/>
            <person name="Yen H.C."/>
            <person name="Zhou J."/>
            <person name="Wall J.D."/>
            <person name="Hazen T.C."/>
            <person name="Arkin A.P."/>
            <person name="Stahl D.A."/>
        </authorList>
    </citation>
    <scope>NUCLEOTIDE SEQUENCE [LARGE SCALE GENOMIC DNA]</scope>
    <source>
        <strain evidence="3">DP4</strain>
    </source>
</reference>
<evidence type="ECO:0000313" key="3">
    <source>
        <dbReference type="Proteomes" id="UP000009173"/>
    </source>
</evidence>
<dbReference type="KEGG" id="dvl:Dvul_0692"/>
<accession>A0A0H3A6R7</accession>
<dbReference type="AlphaFoldDB" id="A0A0H3A6R7"/>
<evidence type="ECO:0000256" key="1">
    <source>
        <dbReference type="SAM" id="MobiDB-lite"/>
    </source>
</evidence>
<gene>
    <name evidence="2" type="ordered locus">Dvul_0692</name>
</gene>
<proteinExistence type="predicted"/>
<protein>
    <submittedName>
        <fullName evidence="2">Uncharacterized protein</fullName>
    </submittedName>
</protein>
<feature type="compositionally biased region" description="Basic and acidic residues" evidence="1">
    <location>
        <begin position="113"/>
        <end position="122"/>
    </location>
</feature>
<organism evidence="2 3">
    <name type="scientific">Nitratidesulfovibrio vulgaris (strain DP4)</name>
    <name type="common">Desulfovibrio vulgaris</name>
    <dbReference type="NCBI Taxonomy" id="391774"/>
    <lineage>
        <taxon>Bacteria</taxon>
        <taxon>Pseudomonadati</taxon>
        <taxon>Thermodesulfobacteriota</taxon>
        <taxon>Desulfovibrionia</taxon>
        <taxon>Desulfovibrionales</taxon>
        <taxon>Desulfovibrionaceae</taxon>
        <taxon>Nitratidesulfovibrio</taxon>
    </lineage>
</organism>
<feature type="region of interest" description="Disordered" evidence="1">
    <location>
        <begin position="69"/>
        <end position="122"/>
    </location>
</feature>